<dbReference type="PANTHER" id="PTHR30185">
    <property type="entry name" value="CRYPTIC BETA-GLUCOSIDE BGL OPERON ANTITERMINATOR"/>
    <property type="match status" value="1"/>
</dbReference>
<dbReference type="InterPro" id="IPR004341">
    <property type="entry name" value="CAT_RNA-bd_dom"/>
</dbReference>
<reference evidence="4" key="2">
    <citation type="submission" date="2020-08" db="EMBL/GenBank/DDBJ databases">
        <title>The Agave Microbiome: Exploring the role of microbial communities in plant adaptations to desert environments.</title>
        <authorList>
            <person name="Partida-Martinez L.P."/>
        </authorList>
    </citation>
    <scope>NUCLEOTIDE SEQUENCE [LARGE SCALE GENOMIC DNA]</scope>
    <source>
        <strain evidence="4">AT2.8</strain>
    </source>
</reference>
<dbReference type="InterPro" id="IPR036634">
    <property type="entry name" value="PRD_sf"/>
</dbReference>
<dbReference type="SUPFAM" id="SSF63520">
    <property type="entry name" value="PTS-regulatory domain, PRD"/>
    <property type="match status" value="2"/>
</dbReference>
<evidence type="ECO:0000256" key="1">
    <source>
        <dbReference type="ARBA" id="ARBA00022737"/>
    </source>
</evidence>
<feature type="domain" description="PRD" evidence="2">
    <location>
        <begin position="171"/>
        <end position="279"/>
    </location>
</feature>
<dbReference type="GO" id="GO:0006355">
    <property type="term" value="P:regulation of DNA-templated transcription"/>
    <property type="evidence" value="ECO:0007669"/>
    <property type="project" value="InterPro"/>
</dbReference>
<accession>A0A852TD38</accession>
<dbReference type="Pfam" id="PF03123">
    <property type="entry name" value="CAT_RBD"/>
    <property type="match status" value="1"/>
</dbReference>
<dbReference type="GO" id="GO:0003723">
    <property type="term" value="F:RNA binding"/>
    <property type="evidence" value="ECO:0007669"/>
    <property type="project" value="InterPro"/>
</dbReference>
<feature type="domain" description="PRD" evidence="2">
    <location>
        <begin position="65"/>
        <end position="170"/>
    </location>
</feature>
<dbReference type="SMART" id="SM01061">
    <property type="entry name" value="CAT_RBD"/>
    <property type="match status" value="1"/>
</dbReference>
<dbReference type="PANTHER" id="PTHR30185:SF15">
    <property type="entry name" value="CRYPTIC BETA-GLUCOSIDE BGL OPERON ANTITERMINATOR"/>
    <property type="match status" value="1"/>
</dbReference>
<protein>
    <submittedName>
        <fullName evidence="3">Beta-glucoside operon transcriptional antiterminator</fullName>
    </submittedName>
</protein>
<dbReference type="EMBL" id="JACCBX010000005">
    <property type="protein sequence ID" value="NYE05919.1"/>
    <property type="molecule type" value="Genomic_DNA"/>
</dbReference>
<dbReference type="PROSITE" id="PS51372">
    <property type="entry name" value="PRD_2"/>
    <property type="match status" value="2"/>
</dbReference>
<dbReference type="InterPro" id="IPR050661">
    <property type="entry name" value="BglG_antiterminators"/>
</dbReference>
<dbReference type="AlphaFoldDB" id="A0A852TD38"/>
<organism evidence="3 4">
    <name type="scientific">Neobacillus niacini</name>
    <dbReference type="NCBI Taxonomy" id="86668"/>
    <lineage>
        <taxon>Bacteria</taxon>
        <taxon>Bacillati</taxon>
        <taxon>Bacillota</taxon>
        <taxon>Bacilli</taxon>
        <taxon>Bacillales</taxon>
        <taxon>Bacillaceae</taxon>
        <taxon>Neobacillus</taxon>
    </lineage>
</organism>
<dbReference type="Proteomes" id="UP000548423">
    <property type="component" value="Unassembled WGS sequence"/>
</dbReference>
<evidence type="ECO:0000259" key="2">
    <source>
        <dbReference type="PROSITE" id="PS51372"/>
    </source>
</evidence>
<dbReference type="InterPro" id="IPR011608">
    <property type="entry name" value="PRD"/>
</dbReference>
<sequence length="279" mass="32837">MKVEKVLNNSLVLSRDENGQEIIVMGKGLGFNSKEGDLIQESSVEKIFTPNDQRTKQEYVHLLESIPRDYLDTINSALEEMKSAWRNELDDRYFLMLLDHIAFAIERVEKGVILQNKLLNDIRIHYPEEYAAGMIVITHLNEHLHINLPEEEAGNIAFHLVNAKNEEENFENTVLAVTMLKDILNIVRYQLNVKLDHQSMRYNRFVTHLQYFIRRIFDNKQLNSKDSFLYEHHKTKYPDEFKCSQSIATYCESMTGQYITNEEVFYLIIHLVRFTTNET</sequence>
<reference evidence="4" key="1">
    <citation type="submission" date="2020-07" db="EMBL/GenBank/DDBJ databases">
        <authorList>
            <person name="Partida-Martinez L."/>
            <person name="Huntemann M."/>
            <person name="Clum A."/>
            <person name="Wang J."/>
            <person name="Palaniappan K."/>
            <person name="Ritter S."/>
            <person name="Chen I.-M."/>
            <person name="Stamatis D."/>
            <person name="Reddy T."/>
            <person name="O'Malley R."/>
            <person name="Daum C."/>
            <person name="Shapiro N."/>
            <person name="Ivanova N."/>
            <person name="Kyrpides N."/>
            <person name="Woyke T."/>
        </authorList>
    </citation>
    <scope>NUCLEOTIDE SEQUENCE [LARGE SCALE GENOMIC DNA]</scope>
    <source>
        <strain evidence="4">AT2.8</strain>
    </source>
</reference>
<dbReference type="Gene3D" id="1.10.1790.10">
    <property type="entry name" value="PRD domain"/>
    <property type="match status" value="2"/>
</dbReference>
<evidence type="ECO:0000313" key="3">
    <source>
        <dbReference type="EMBL" id="NYE05919.1"/>
    </source>
</evidence>
<evidence type="ECO:0000313" key="4">
    <source>
        <dbReference type="Proteomes" id="UP000548423"/>
    </source>
</evidence>
<dbReference type="Gene3D" id="2.30.24.10">
    <property type="entry name" value="CAT RNA-binding domain"/>
    <property type="match status" value="1"/>
</dbReference>
<name>A0A852TD38_9BACI</name>
<dbReference type="Pfam" id="PF00874">
    <property type="entry name" value="PRD"/>
    <property type="match status" value="2"/>
</dbReference>
<dbReference type="InterPro" id="IPR036650">
    <property type="entry name" value="CAT_RNA-bd_dom_sf"/>
</dbReference>
<keyword evidence="1" id="KW-0677">Repeat</keyword>
<proteinExistence type="predicted"/>
<dbReference type="SUPFAM" id="SSF50151">
    <property type="entry name" value="SacY-like RNA-binding domain"/>
    <property type="match status" value="1"/>
</dbReference>
<gene>
    <name evidence="3" type="ORF">F4694_002694</name>
</gene>
<comment type="caution">
    <text evidence="3">The sequence shown here is derived from an EMBL/GenBank/DDBJ whole genome shotgun (WGS) entry which is preliminary data.</text>
</comment>